<name>A0AAD8ZPQ3_9TELE</name>
<keyword evidence="3" id="KW-1185">Reference proteome</keyword>
<evidence type="ECO:0008006" key="4">
    <source>
        <dbReference type="Google" id="ProtNLM"/>
    </source>
</evidence>
<evidence type="ECO:0000256" key="1">
    <source>
        <dbReference type="SAM" id="MobiDB-lite"/>
    </source>
</evidence>
<comment type="caution">
    <text evidence="2">The sequence shown here is derived from an EMBL/GenBank/DDBJ whole genome shotgun (WGS) entry which is preliminary data.</text>
</comment>
<protein>
    <recommendedName>
        <fullName evidence="4">Reverse transcriptase domain-containing protein</fullName>
    </recommendedName>
</protein>
<evidence type="ECO:0000313" key="2">
    <source>
        <dbReference type="EMBL" id="KAK1802615.1"/>
    </source>
</evidence>
<organism evidence="2 3">
    <name type="scientific">Electrophorus voltai</name>
    <dbReference type="NCBI Taxonomy" id="2609070"/>
    <lineage>
        <taxon>Eukaryota</taxon>
        <taxon>Metazoa</taxon>
        <taxon>Chordata</taxon>
        <taxon>Craniata</taxon>
        <taxon>Vertebrata</taxon>
        <taxon>Euteleostomi</taxon>
        <taxon>Actinopterygii</taxon>
        <taxon>Neopterygii</taxon>
        <taxon>Teleostei</taxon>
        <taxon>Ostariophysi</taxon>
        <taxon>Gymnotiformes</taxon>
        <taxon>Gymnotoidei</taxon>
        <taxon>Gymnotidae</taxon>
        <taxon>Electrophorus</taxon>
    </lineage>
</organism>
<gene>
    <name evidence="2" type="ORF">P4O66_004259</name>
</gene>
<reference evidence="2" key="1">
    <citation type="submission" date="2023-03" db="EMBL/GenBank/DDBJ databases">
        <title>Electrophorus voltai genome.</title>
        <authorList>
            <person name="Bian C."/>
        </authorList>
    </citation>
    <scope>NUCLEOTIDE SEQUENCE</scope>
    <source>
        <strain evidence="2">CB-2022</strain>
        <tissue evidence="2">Muscle</tissue>
    </source>
</reference>
<dbReference type="EMBL" id="JAROKS010000006">
    <property type="protein sequence ID" value="KAK1802615.1"/>
    <property type="molecule type" value="Genomic_DNA"/>
</dbReference>
<feature type="region of interest" description="Disordered" evidence="1">
    <location>
        <begin position="516"/>
        <end position="544"/>
    </location>
</feature>
<sequence length="708" mass="78846">MARPLIKVPEMDEAEIARYTSHYVARSPEEGTQVRPRSSRSATVEETWKRTLWGSDAEQLGGLSKQGRWAPNTLPRSAVLSLGVGERGRRVGAHKLACSFTVRLQRFFSKAADVLRFHYDGQRARVLVNTLHLSPFPRARRHCHFSASRRDESRSKTGARTFQSVSAVPRRRRAAHFKTREAQTGSVFGSQNPPLLAFPLPPWLFLLGLIASVGTNSSDRAQAAVMDVGRPSGATHARVVRSREFRGSVSGNAARLSHGMPPHFEEAGRLRVPCSITFLDGDLRDGAIVTVFDIASVYSQAPLTLAYIINVVPLAAEEYGSGTGFWLPLHSLVQDYAQVADPHPHCEAGTGECHRHPATIMIDSEFGEPQSCSLAGSGEEEVSKETACIPLPRYYAEDYQYDSESCHLQRCLDVSAPVGCVSGGQEAENRELVDRFAARYGNNHLLLNVAKTKEMDVDFLRNGTAPNTISFRGEETPISAPLGLHWGSSVPLCHRLQILKGNTAASLRTPAHVGRRSPHLQCCRTRPHSSRRTPGPTAHRRSAPRPIVCHSRASGLRRGTPWTHHCGRKPPSLFLFMTWKKQPNVFPFPVWKPPPNLLLFRFPAWRMPLILSPRLEPGQSQWLHLEALPCPYWLLHVNSNADSPLQYFNKDFFWQSEECHSPLVPFSLYSDHNSSLPTWTPSTPLNTMGQDVELVDIFKYLDVNLSTG</sequence>
<dbReference type="Proteomes" id="UP001239994">
    <property type="component" value="Unassembled WGS sequence"/>
</dbReference>
<dbReference type="AlphaFoldDB" id="A0AAD8ZPQ3"/>
<evidence type="ECO:0000313" key="3">
    <source>
        <dbReference type="Proteomes" id="UP001239994"/>
    </source>
</evidence>
<accession>A0AAD8ZPQ3</accession>
<proteinExistence type="predicted"/>